<evidence type="ECO:0000256" key="2">
    <source>
        <dbReference type="ARBA" id="ARBA00022475"/>
    </source>
</evidence>
<keyword evidence="3 6" id="KW-0812">Transmembrane</keyword>
<evidence type="ECO:0000256" key="6">
    <source>
        <dbReference type="SAM" id="Phobius"/>
    </source>
</evidence>
<feature type="transmembrane region" description="Helical" evidence="6">
    <location>
        <begin position="239"/>
        <end position="262"/>
    </location>
</feature>
<feature type="transmembrane region" description="Helical" evidence="6">
    <location>
        <begin position="204"/>
        <end position="227"/>
    </location>
</feature>
<feature type="transmembrane region" description="Helical" evidence="6">
    <location>
        <begin position="57"/>
        <end position="79"/>
    </location>
</feature>
<protein>
    <submittedName>
        <fullName evidence="7">YihY/virulence factor BrkB family protein</fullName>
    </submittedName>
</protein>
<gene>
    <name evidence="7" type="ORF">DCC35_05665</name>
</gene>
<dbReference type="EMBL" id="CP028923">
    <property type="protein sequence ID" value="QCK14267.1"/>
    <property type="molecule type" value="Genomic_DNA"/>
</dbReference>
<feature type="transmembrane region" description="Helical" evidence="6">
    <location>
        <begin position="161"/>
        <end position="184"/>
    </location>
</feature>
<dbReference type="AlphaFoldDB" id="A0A4D7JHT5"/>
<evidence type="ECO:0000256" key="1">
    <source>
        <dbReference type="ARBA" id="ARBA00004651"/>
    </source>
</evidence>
<feature type="transmembrane region" description="Helical" evidence="6">
    <location>
        <begin position="121"/>
        <end position="140"/>
    </location>
</feature>
<keyword evidence="4 6" id="KW-1133">Transmembrane helix</keyword>
<name>A0A4D7JHT5_9BACT</name>
<evidence type="ECO:0000256" key="4">
    <source>
        <dbReference type="ARBA" id="ARBA00022989"/>
    </source>
</evidence>
<evidence type="ECO:0000313" key="8">
    <source>
        <dbReference type="Proteomes" id="UP000298616"/>
    </source>
</evidence>
<dbReference type="PIRSF" id="PIRSF035875">
    <property type="entry name" value="RNase_BN"/>
    <property type="match status" value="1"/>
</dbReference>
<keyword evidence="5 6" id="KW-0472">Membrane</keyword>
<evidence type="ECO:0000313" key="7">
    <source>
        <dbReference type="EMBL" id="QCK14267.1"/>
    </source>
</evidence>
<dbReference type="NCBIfam" id="TIGR00765">
    <property type="entry name" value="yihY_not_rbn"/>
    <property type="match status" value="1"/>
</dbReference>
<dbReference type="GO" id="GO:0005886">
    <property type="term" value="C:plasma membrane"/>
    <property type="evidence" value="ECO:0007669"/>
    <property type="project" value="UniProtKB-SubCell"/>
</dbReference>
<reference evidence="7 8" key="1">
    <citation type="submission" date="2018-04" db="EMBL/GenBank/DDBJ databases">
        <title>Complete genome uncultured novel isolate.</title>
        <authorList>
            <person name="Merlino G."/>
        </authorList>
    </citation>
    <scope>NUCLEOTIDE SEQUENCE [LARGE SCALE GENOMIC DNA]</scope>
    <source>
        <strain evidence="8">R1DC9</strain>
    </source>
</reference>
<evidence type="ECO:0000256" key="3">
    <source>
        <dbReference type="ARBA" id="ARBA00022692"/>
    </source>
</evidence>
<proteinExistence type="predicted"/>
<evidence type="ECO:0000256" key="5">
    <source>
        <dbReference type="ARBA" id="ARBA00023136"/>
    </source>
</evidence>
<accession>A0A4D7JHT5</accession>
<dbReference type="RefSeq" id="WP_137089859.1">
    <property type="nucleotide sequence ID" value="NZ_CP028923.1"/>
</dbReference>
<organism evidence="7 8">
    <name type="scientific">Mangrovivirga cuniculi</name>
    <dbReference type="NCBI Taxonomy" id="2715131"/>
    <lineage>
        <taxon>Bacteria</taxon>
        <taxon>Pseudomonadati</taxon>
        <taxon>Bacteroidota</taxon>
        <taxon>Cytophagia</taxon>
        <taxon>Cytophagales</taxon>
        <taxon>Mangrovivirgaceae</taxon>
        <taxon>Mangrovivirga</taxon>
    </lineage>
</organism>
<feature type="transmembrane region" description="Helical" evidence="6">
    <location>
        <begin position="274"/>
        <end position="296"/>
    </location>
</feature>
<dbReference type="Proteomes" id="UP000298616">
    <property type="component" value="Chromosome"/>
</dbReference>
<dbReference type="InterPro" id="IPR017039">
    <property type="entry name" value="Virul_fac_BrkB"/>
</dbReference>
<dbReference type="OrthoDB" id="977385at2"/>
<dbReference type="PANTHER" id="PTHR30213:SF0">
    <property type="entry name" value="UPF0761 MEMBRANE PROTEIN YIHY"/>
    <property type="match status" value="1"/>
</dbReference>
<comment type="subcellular location">
    <subcellularLocation>
        <location evidence="1">Cell membrane</location>
        <topology evidence="1">Multi-pass membrane protein</topology>
    </subcellularLocation>
</comment>
<keyword evidence="2" id="KW-1003">Cell membrane</keyword>
<dbReference type="Pfam" id="PF03631">
    <property type="entry name" value="Virul_fac_BrkB"/>
    <property type="match status" value="1"/>
</dbReference>
<dbReference type="KEGG" id="fpf:DCC35_05665"/>
<dbReference type="PANTHER" id="PTHR30213">
    <property type="entry name" value="INNER MEMBRANE PROTEIN YHJD"/>
    <property type="match status" value="1"/>
</dbReference>
<sequence>MRKRVERRILQSEAYRKTVRRLKERRLKKHDISFYSVVIILLRKLQTDRISEKASSVAFSFTLAIFPAIIVLFTLIPYINTGDIDFTQNVMDFLAENMPESVYQFTSTTIEDIISKQRGGLLSIGLISSLFLSSNGMMSLMSAFNSIHRTIEKRGFLKARLIGLGLTFVLALGLIVATALLIVAQYAIEILDQMDIIFISDKTFLLFVVLRYVILFVVFLLTIASIYHFAPSLHSRLKFFSPGAIFASISLMLASIGFSFYINNFGTYNKFYGSIGALIAIMVYLYILSIIFLLGFELNASIDKAKHEDYG</sequence>
<keyword evidence="8" id="KW-1185">Reference proteome</keyword>